<reference evidence="4" key="1">
    <citation type="journal article" date="2024" name="Microb. Genom.">
        <title>The hidden RNA viruses in Blattodea (cockroach and termite).</title>
        <authorList>
            <person name="Fan J."/>
            <person name="Jiang S."/>
            <person name="Li W."/>
            <person name="Li J."/>
            <person name="Pang R."/>
            <person name="Wu H."/>
        </authorList>
    </citation>
    <scope>NUCLEOTIDE SEQUENCE</scope>
    <source>
        <strain evidence="4">US2021</strain>
    </source>
</reference>
<dbReference type="GO" id="GO:0044423">
    <property type="term" value="C:virion component"/>
    <property type="evidence" value="ECO:0007669"/>
    <property type="project" value="UniProtKB-KW"/>
</dbReference>
<evidence type="ECO:0000256" key="2">
    <source>
        <dbReference type="ARBA" id="ARBA00022844"/>
    </source>
</evidence>
<organism evidence="4">
    <name type="scientific">Blattella germanica permutotetra-like virus 1</name>
    <dbReference type="NCBI Taxonomy" id="3133504"/>
    <lineage>
        <taxon>Viruses</taxon>
        <taxon>Riboviria</taxon>
        <taxon>Orthornavirae</taxon>
        <taxon>Permutotetraviridae</taxon>
    </lineage>
</organism>
<dbReference type="Gene3D" id="2.60.120.20">
    <property type="match status" value="1"/>
</dbReference>
<feature type="compositionally biased region" description="Polar residues" evidence="3">
    <location>
        <begin position="40"/>
        <end position="63"/>
    </location>
</feature>
<dbReference type="SUPFAM" id="SSF88633">
    <property type="entry name" value="Positive stranded ssRNA viruses"/>
    <property type="match status" value="1"/>
</dbReference>
<feature type="region of interest" description="Disordered" evidence="3">
    <location>
        <begin position="40"/>
        <end position="64"/>
    </location>
</feature>
<dbReference type="EMBL" id="BK067163">
    <property type="protein sequence ID" value="DBA56693.1"/>
    <property type="molecule type" value="Genomic_RNA"/>
</dbReference>
<dbReference type="Pfam" id="PF11729">
    <property type="entry name" value="Capsid-VNN"/>
    <property type="match status" value="1"/>
</dbReference>
<dbReference type="InterPro" id="IPR029053">
    <property type="entry name" value="Viral_coat"/>
</dbReference>
<accession>A0AAT9JA00</accession>
<evidence type="ECO:0000256" key="3">
    <source>
        <dbReference type="SAM" id="MobiDB-lite"/>
    </source>
</evidence>
<evidence type="ECO:0000313" key="4">
    <source>
        <dbReference type="EMBL" id="DBA56693.1"/>
    </source>
</evidence>
<sequence length="550" mass="61364">MKMKNITLREAIKKIGANKKYSLLSGEQKKQVKVLMKCSKNSSKDNGAQNKGSKNSKNASLVSRETDAPVARNVSLVAKQQQGVGLSGSDRIMFIEDISTVKARSIVAQAPVVPSMFPRLKQVSRAFHRIRYLSLVFEVVPQVGTSTAGGYILSFVQDVTESVPNGEEGLRVLFSQKGAVAAVDWQPSTMRVGTTPDLYYTEWNADEPRWSSPGKIVLATDGKASQKGSVAIYCHWKVKLLTPEYELSVDKGEVVVGQDIGMKAGSKNLGVGKDYEDDHNEATWQEVLPGVKLGTVLKMPFVGRYLKNESNAVSGMVGFQYILRKSDSYVLPLDDSYQEITFLSFGSDLIIPKGTILQIVKDKSENLITGSEYLCYPCSFGPFNFPSSKPQKPSISSLEIPSKENLDPGRGVSGFRIRWNYLRRRLRRIMLNEAVFTSLMEQLHLLLNPCQSLTQVRLELVELPNVMLNVLTFDQFNDLQESISFDDLLNMVCWLCDNNGLSNHPKFSGDYNFKSDKSSWMHMVSYKRCIPPELDESSDDDDDSIVVVKN</sequence>
<name>A0AAT9JA00_9VIRU</name>
<protein>
    <submittedName>
        <fullName evidence="4">Capsid protein</fullName>
    </submittedName>
</protein>
<keyword evidence="2" id="KW-0946">Virion</keyword>
<comment type="subcellular location">
    <subcellularLocation>
        <location evidence="1">Virion</location>
    </subcellularLocation>
</comment>
<dbReference type="InterPro" id="IPR024292">
    <property type="entry name" value="Nodavirus_capsid"/>
</dbReference>
<proteinExistence type="predicted"/>
<evidence type="ECO:0000256" key="1">
    <source>
        <dbReference type="ARBA" id="ARBA00004328"/>
    </source>
</evidence>